<evidence type="ECO:0000313" key="7">
    <source>
        <dbReference type="Proteomes" id="UP000732378"/>
    </source>
</evidence>
<dbReference type="InterPro" id="IPR000805">
    <property type="entry name" value="Glyco_hydro_26"/>
</dbReference>
<keyword evidence="7" id="KW-1185">Reference proteome</keyword>
<evidence type="ECO:0000256" key="2">
    <source>
        <dbReference type="ARBA" id="ARBA00022801"/>
    </source>
</evidence>
<evidence type="ECO:0000313" key="6">
    <source>
        <dbReference type="EMBL" id="MBM7506309.1"/>
    </source>
</evidence>
<accession>A0ABS2M545</accession>
<dbReference type="RefSeq" id="WP_193668774.1">
    <property type="nucleotide sequence ID" value="NZ_JACDTV010000006.1"/>
</dbReference>
<organism evidence="6 7">
    <name type="scientific">Nocardioides salarius</name>
    <dbReference type="NCBI Taxonomy" id="374513"/>
    <lineage>
        <taxon>Bacteria</taxon>
        <taxon>Bacillati</taxon>
        <taxon>Actinomycetota</taxon>
        <taxon>Actinomycetes</taxon>
        <taxon>Propionibacteriales</taxon>
        <taxon>Nocardioidaceae</taxon>
        <taxon>Nocardioides</taxon>
    </lineage>
</organism>
<comment type="similarity">
    <text evidence="1 4">Belongs to the glycosyl hydrolase 26 family.</text>
</comment>
<dbReference type="PROSITE" id="PS51764">
    <property type="entry name" value="GH26"/>
    <property type="match status" value="1"/>
</dbReference>
<dbReference type="InterPro" id="IPR022790">
    <property type="entry name" value="GH26_dom"/>
</dbReference>
<feature type="active site" description="Nucleophile" evidence="4">
    <location>
        <position position="276"/>
    </location>
</feature>
<dbReference type="EMBL" id="JAFBBZ010000001">
    <property type="protein sequence ID" value="MBM7506309.1"/>
    <property type="molecule type" value="Genomic_DNA"/>
</dbReference>
<protein>
    <recommendedName>
        <fullName evidence="5">GH26 domain-containing protein</fullName>
    </recommendedName>
</protein>
<feature type="active site" description="Proton donor" evidence="4">
    <location>
        <position position="166"/>
    </location>
</feature>
<sequence length="337" mass="37070">MSVLPLRRCLLHRTTTALVCLAVAALGMLLLTDPAGAARPRKSPSTAVASPQPTERLLGVAVPGAPTDLQEYEDLAGALGRRPEQITFYAAWATVADFPAADAARIAAAGAVPELTWEPWDPAAGTTQPAYALERIAAGDHDAYLRRWARQVRSYGAPLVIRMAHEMNGSWYPWAEGVNGNRPGDYRAAWRHVVGVFRDQRVTNVSWSWAPNVPYEGSVPLAGLYPGDDVVDRVGLDGYNWGTTQPWSTWQSAEEVFGPGLAEIEAFSSRPFHIGEIGSAEHGGDKAAWLRDMWAWLDRTPSVRGLTWFHFHKEADWRIWSSPGSFEAFRAGYASFR</sequence>
<dbReference type="PANTHER" id="PTHR40079">
    <property type="entry name" value="MANNAN ENDO-1,4-BETA-MANNOSIDASE E-RELATED"/>
    <property type="match status" value="1"/>
</dbReference>
<evidence type="ECO:0000259" key="5">
    <source>
        <dbReference type="PROSITE" id="PS51764"/>
    </source>
</evidence>
<dbReference type="PANTHER" id="PTHR40079:SF4">
    <property type="entry name" value="GH26 DOMAIN-CONTAINING PROTEIN-RELATED"/>
    <property type="match status" value="1"/>
</dbReference>
<evidence type="ECO:0000256" key="3">
    <source>
        <dbReference type="ARBA" id="ARBA00023295"/>
    </source>
</evidence>
<evidence type="ECO:0000256" key="4">
    <source>
        <dbReference type="PROSITE-ProRule" id="PRU01100"/>
    </source>
</evidence>
<proteinExistence type="inferred from homology"/>
<name>A0ABS2M545_9ACTN</name>
<keyword evidence="3 4" id="KW-0326">Glycosidase</keyword>
<dbReference type="Proteomes" id="UP000732378">
    <property type="component" value="Unassembled WGS sequence"/>
</dbReference>
<dbReference type="Pfam" id="PF02156">
    <property type="entry name" value="Glyco_hydro_26"/>
    <property type="match status" value="1"/>
</dbReference>
<evidence type="ECO:0000256" key="1">
    <source>
        <dbReference type="ARBA" id="ARBA00007754"/>
    </source>
</evidence>
<dbReference type="Gene3D" id="3.20.20.80">
    <property type="entry name" value="Glycosidases"/>
    <property type="match status" value="1"/>
</dbReference>
<reference evidence="6 7" key="1">
    <citation type="submission" date="2021-01" db="EMBL/GenBank/DDBJ databases">
        <title>Sequencing the genomes of 1000 actinobacteria strains.</title>
        <authorList>
            <person name="Klenk H.-P."/>
        </authorList>
    </citation>
    <scope>NUCLEOTIDE SEQUENCE [LARGE SCALE GENOMIC DNA]</scope>
    <source>
        <strain evidence="6 7">DSM 18239</strain>
    </source>
</reference>
<dbReference type="InterPro" id="IPR017853">
    <property type="entry name" value="GH"/>
</dbReference>
<comment type="caution">
    <text evidence="6">The sequence shown here is derived from an EMBL/GenBank/DDBJ whole genome shotgun (WGS) entry which is preliminary data.</text>
</comment>
<feature type="domain" description="GH26" evidence="5">
    <location>
        <begin position="38"/>
        <end position="337"/>
    </location>
</feature>
<gene>
    <name evidence="6" type="ORF">JOE61_000123</name>
</gene>
<keyword evidence="2 4" id="KW-0378">Hydrolase</keyword>
<dbReference type="SUPFAM" id="SSF51445">
    <property type="entry name" value="(Trans)glycosidases"/>
    <property type="match status" value="1"/>
</dbReference>